<feature type="binding site" description="axial binding residue" evidence="14">
    <location>
        <position position="10"/>
    </location>
    <ligand>
        <name>heme</name>
        <dbReference type="ChEBI" id="CHEBI:30413"/>
    </ligand>
    <ligandPart>
        <name>Fe</name>
        <dbReference type="ChEBI" id="CHEBI:18248"/>
    </ligandPart>
</feature>
<organism evidence="15 16">
    <name type="scientific">Sphingobacterium psychroaquaticum</name>
    <dbReference type="NCBI Taxonomy" id="561061"/>
    <lineage>
        <taxon>Bacteria</taxon>
        <taxon>Pseudomonadati</taxon>
        <taxon>Bacteroidota</taxon>
        <taxon>Sphingobacteriia</taxon>
        <taxon>Sphingobacteriales</taxon>
        <taxon>Sphingobacteriaceae</taxon>
        <taxon>Sphingobacterium</taxon>
    </lineage>
</organism>
<feature type="transmembrane region" description="Helical" evidence="14">
    <location>
        <begin position="86"/>
        <end position="103"/>
    </location>
</feature>
<evidence type="ECO:0000256" key="2">
    <source>
        <dbReference type="ARBA" id="ARBA00005073"/>
    </source>
</evidence>
<evidence type="ECO:0000313" key="16">
    <source>
        <dbReference type="Proteomes" id="UP000192980"/>
    </source>
</evidence>
<keyword evidence="16" id="KW-1185">Reference proteome</keyword>
<evidence type="ECO:0000256" key="9">
    <source>
        <dbReference type="ARBA" id="ARBA00022989"/>
    </source>
</evidence>
<dbReference type="EC" id="1.3.99.-" evidence="14"/>
<evidence type="ECO:0000256" key="5">
    <source>
        <dbReference type="ARBA" id="ARBA00022475"/>
    </source>
</evidence>
<evidence type="ECO:0000256" key="11">
    <source>
        <dbReference type="ARBA" id="ARBA00023004"/>
    </source>
</evidence>
<dbReference type="InterPro" id="IPR005265">
    <property type="entry name" value="HemJ-like"/>
</dbReference>
<dbReference type="GO" id="GO:0005886">
    <property type="term" value="C:plasma membrane"/>
    <property type="evidence" value="ECO:0007669"/>
    <property type="project" value="UniProtKB-SubCell"/>
</dbReference>
<dbReference type="AlphaFoldDB" id="A0A1X7LD97"/>
<evidence type="ECO:0000256" key="12">
    <source>
        <dbReference type="ARBA" id="ARBA00023136"/>
    </source>
</evidence>
<evidence type="ECO:0000256" key="1">
    <source>
        <dbReference type="ARBA" id="ARBA00004651"/>
    </source>
</evidence>
<protein>
    <recommendedName>
        <fullName evidence="4 14">Protoporphyrinogen IX oxidase</fullName>
        <shortName evidence="14">PPO</shortName>
        <ecNumber evidence="14">1.3.99.-</ecNumber>
    </recommendedName>
</protein>
<dbReference type="NCBIfam" id="TIGR00701">
    <property type="entry name" value="protoporphyrinogen oxidase HemJ"/>
    <property type="match status" value="1"/>
</dbReference>
<accession>A0A1X7LD97</accession>
<comment type="subunit">
    <text evidence="14">Homodimer.</text>
</comment>
<feature type="transmembrane region" description="Helical" evidence="14">
    <location>
        <begin position="56"/>
        <end position="80"/>
    </location>
</feature>
<comment type="cofactor">
    <cofactor evidence="14">
        <name>heme b</name>
        <dbReference type="ChEBI" id="CHEBI:60344"/>
    </cofactor>
    <text evidence="14">Binds 1 heme b (iron(II)-protoporphyrin IX) group per subunit.</text>
</comment>
<evidence type="ECO:0000256" key="7">
    <source>
        <dbReference type="ARBA" id="ARBA00022692"/>
    </source>
</evidence>
<evidence type="ECO:0000256" key="10">
    <source>
        <dbReference type="ARBA" id="ARBA00023002"/>
    </source>
</evidence>
<gene>
    <name evidence="15" type="ORF">SAMN05660862_3843</name>
</gene>
<dbReference type="OrthoDB" id="9800824at2"/>
<dbReference type="GO" id="GO:0046872">
    <property type="term" value="F:metal ion binding"/>
    <property type="evidence" value="ECO:0007669"/>
    <property type="project" value="UniProtKB-KW"/>
</dbReference>
<feature type="transmembrane region" description="Helical" evidence="14">
    <location>
        <begin position="6"/>
        <end position="29"/>
    </location>
</feature>
<proteinExistence type="inferred from homology"/>
<dbReference type="PANTHER" id="PTHR40255">
    <property type="entry name" value="UPF0093 MEMBRANE PROTEIN SLR1790"/>
    <property type="match status" value="1"/>
</dbReference>
<keyword evidence="8 14" id="KW-0479">Metal-binding</keyword>
<dbReference type="EMBL" id="FXAU01000009">
    <property type="protein sequence ID" value="SMG51343.1"/>
    <property type="molecule type" value="Genomic_DNA"/>
</dbReference>
<keyword evidence="10 14" id="KW-0560">Oxidoreductase</keyword>
<comment type="pathway">
    <text evidence="2 14">Porphyrin-containing compound metabolism; protoporphyrin-IX biosynthesis; protoporphyrin-IX from protoporphyrinogen-IX: step 1/1.</text>
</comment>
<keyword evidence="12 14" id="KW-0472">Membrane</keyword>
<feature type="transmembrane region" description="Helical" evidence="14">
    <location>
        <begin position="124"/>
        <end position="144"/>
    </location>
</feature>
<feature type="transmembrane region" description="Helical" evidence="14">
    <location>
        <begin position="150"/>
        <end position="168"/>
    </location>
</feature>
<comment type="subcellular location">
    <subcellularLocation>
        <location evidence="1 14">Cell membrane</location>
        <topology evidence="1 14">Multi-pass membrane protein</topology>
    </subcellularLocation>
</comment>
<keyword evidence="6 14" id="KW-0349">Heme</keyword>
<dbReference type="HAMAP" id="MF_02239">
    <property type="entry name" value="HemJ"/>
    <property type="match status" value="1"/>
</dbReference>
<dbReference type="UniPathway" id="UPA00251">
    <property type="reaction ID" value="UER00324"/>
</dbReference>
<dbReference type="RefSeq" id="WP_085474521.1">
    <property type="nucleotide sequence ID" value="NZ_CP038029.1"/>
</dbReference>
<dbReference type="Proteomes" id="UP000192980">
    <property type="component" value="Unassembled WGS sequence"/>
</dbReference>
<keyword evidence="5 14" id="KW-1003">Cell membrane</keyword>
<dbReference type="STRING" id="561061.SAMN05660862_3843"/>
<dbReference type="GO" id="GO:0006782">
    <property type="term" value="P:protoporphyrinogen IX biosynthetic process"/>
    <property type="evidence" value="ECO:0007669"/>
    <property type="project" value="UniProtKB-UniRule"/>
</dbReference>
<comment type="similarity">
    <text evidence="3 14">Belongs to the HemJ family.</text>
</comment>
<comment type="catalytic activity">
    <reaction evidence="13 14">
        <text>protoporphyrinogen IX + 3 A = protoporphyrin IX + 3 AH2</text>
        <dbReference type="Rhea" id="RHEA:62000"/>
        <dbReference type="ChEBI" id="CHEBI:13193"/>
        <dbReference type="ChEBI" id="CHEBI:17499"/>
        <dbReference type="ChEBI" id="CHEBI:57306"/>
        <dbReference type="ChEBI" id="CHEBI:57307"/>
    </reaction>
</comment>
<evidence type="ECO:0000256" key="8">
    <source>
        <dbReference type="ARBA" id="ARBA00022723"/>
    </source>
</evidence>
<keyword evidence="11 14" id="KW-0408">Iron</keyword>
<evidence type="ECO:0000313" key="15">
    <source>
        <dbReference type="EMBL" id="SMG51343.1"/>
    </source>
</evidence>
<dbReference type="Pfam" id="PF03653">
    <property type="entry name" value="UPF0093"/>
    <property type="match status" value="1"/>
</dbReference>
<name>A0A1X7LD97_9SPHI</name>
<sequence>MLYLYAKSIHIIFVVCWMAGLFYMPRLFIYHTEAKNKSAAEYKVLHAQFEVMERKLWWVITTPAMYITIGSALLMLYLVPGLLQQGWMHIKLAFVLGLVVYHFKTQQIMFRLRSGQSTWTSNQLRLWNEVSTLILFAIVFLVIFRSAIDWVYGVVGLVGLGVVLMLLIKLYKKYRKSKGEHVD</sequence>
<reference evidence="15 16" key="1">
    <citation type="submission" date="2017-04" db="EMBL/GenBank/DDBJ databases">
        <authorList>
            <person name="Afonso C.L."/>
            <person name="Miller P.J."/>
            <person name="Scott M.A."/>
            <person name="Spackman E."/>
            <person name="Goraichik I."/>
            <person name="Dimitrov K.M."/>
            <person name="Suarez D.L."/>
            <person name="Swayne D.E."/>
        </authorList>
    </citation>
    <scope>NUCLEOTIDE SEQUENCE [LARGE SCALE GENOMIC DNA]</scope>
    <source>
        <strain evidence="15 16">DSM 22418</strain>
    </source>
</reference>
<evidence type="ECO:0000256" key="14">
    <source>
        <dbReference type="HAMAP-Rule" id="MF_02239"/>
    </source>
</evidence>
<evidence type="ECO:0000256" key="6">
    <source>
        <dbReference type="ARBA" id="ARBA00022617"/>
    </source>
</evidence>
<keyword evidence="7 14" id="KW-0812">Transmembrane</keyword>
<comment type="function">
    <text evidence="14">Catalyzes the oxidation of protoporphyrinogen IX to protoporphyrin IX.</text>
</comment>
<dbReference type="PANTHER" id="PTHR40255:SF1">
    <property type="entry name" value="PROTOPORPHYRINOGEN IX OXIDASE"/>
    <property type="match status" value="1"/>
</dbReference>
<evidence type="ECO:0000256" key="3">
    <source>
        <dbReference type="ARBA" id="ARBA00006501"/>
    </source>
</evidence>
<keyword evidence="9 14" id="KW-1133">Transmembrane helix</keyword>
<feature type="binding site" description="axial binding residue" evidence="14">
    <location>
        <position position="91"/>
    </location>
    <ligand>
        <name>heme</name>
        <dbReference type="ChEBI" id="CHEBI:30413"/>
    </ligand>
    <ligandPart>
        <name>Fe</name>
        <dbReference type="ChEBI" id="CHEBI:18248"/>
    </ligandPart>
</feature>
<dbReference type="GO" id="GO:0070818">
    <property type="term" value="F:protoporphyrinogen oxidase activity"/>
    <property type="evidence" value="ECO:0007669"/>
    <property type="project" value="UniProtKB-UniRule"/>
</dbReference>
<evidence type="ECO:0000256" key="13">
    <source>
        <dbReference type="ARBA" id="ARBA00048390"/>
    </source>
</evidence>
<evidence type="ECO:0000256" key="4">
    <source>
        <dbReference type="ARBA" id="ARBA00017504"/>
    </source>
</evidence>